<dbReference type="GO" id="GO:0009691">
    <property type="term" value="P:cytokinin biosynthetic process"/>
    <property type="evidence" value="ECO:0007669"/>
    <property type="project" value="InterPro"/>
</dbReference>
<evidence type="ECO:0000313" key="2">
    <source>
        <dbReference type="Proteomes" id="UP000326924"/>
    </source>
</evidence>
<sequence>MSSSSKTESFTVCVFCGANPGASPQYTAAAQDLAKLLHKNNWTLVYGGGTVGLMGTLARTLVSLSGPNAVHGIIPRALIKFEQGGAIPKTEEYGTTTVVEDMHARKAMMGKLSNAFVAMPGGFGTMEELFEIVTWNQLGIHDCPIVVLNVGGFYDGLLGWVKKAIQEGFIKENMEGILVEAKSVDEVEDLIRSYKPAQGRFDLNWNAEGKD</sequence>
<name>A0A5J5F8C4_9PEZI</name>
<accession>A0A5J5F8C4</accession>
<dbReference type="Gene3D" id="3.40.50.450">
    <property type="match status" value="1"/>
</dbReference>
<dbReference type="AlphaFoldDB" id="A0A5J5F8C4"/>
<comment type="caution">
    <text evidence="1">The sequence shown here is derived from an EMBL/GenBank/DDBJ whole genome shotgun (WGS) entry which is preliminary data.</text>
</comment>
<protein>
    <recommendedName>
        <fullName evidence="3">Lysine decarboxylase-like protein-like protein</fullName>
    </recommendedName>
</protein>
<dbReference type="FunCoup" id="A0A5J5F8C4">
    <property type="interactions" value="404"/>
</dbReference>
<dbReference type="GO" id="GO:0005829">
    <property type="term" value="C:cytosol"/>
    <property type="evidence" value="ECO:0007669"/>
    <property type="project" value="TreeGrafter"/>
</dbReference>
<dbReference type="PANTHER" id="PTHR31223:SF70">
    <property type="entry name" value="LOG FAMILY PROTEIN YJL055W"/>
    <property type="match status" value="1"/>
</dbReference>
<dbReference type="NCBIfam" id="TIGR00730">
    <property type="entry name" value="Rossman fold protein, TIGR00730 family"/>
    <property type="match status" value="1"/>
</dbReference>
<reference evidence="1 2" key="1">
    <citation type="submission" date="2019-09" db="EMBL/GenBank/DDBJ databases">
        <title>Draft genome of the ectomycorrhizal ascomycete Sphaerosporella brunnea.</title>
        <authorList>
            <consortium name="DOE Joint Genome Institute"/>
            <person name="Benucci G.M."/>
            <person name="Marozzi G."/>
            <person name="Antonielli L."/>
            <person name="Sanchez S."/>
            <person name="Marco P."/>
            <person name="Wang X."/>
            <person name="Falini L.B."/>
            <person name="Barry K."/>
            <person name="Haridas S."/>
            <person name="Lipzen A."/>
            <person name="Labutti K."/>
            <person name="Grigoriev I.V."/>
            <person name="Murat C."/>
            <person name="Martin F."/>
            <person name="Albertini E."/>
            <person name="Donnini D."/>
            <person name="Bonito G."/>
        </authorList>
    </citation>
    <scope>NUCLEOTIDE SEQUENCE [LARGE SCALE GENOMIC DNA]</scope>
    <source>
        <strain evidence="1 2">Sb_GMNB300</strain>
    </source>
</reference>
<gene>
    <name evidence="1" type="ORF">FN846DRAFT_181908</name>
</gene>
<dbReference type="GO" id="GO:0016799">
    <property type="term" value="F:hydrolase activity, hydrolyzing N-glycosyl compounds"/>
    <property type="evidence" value="ECO:0007669"/>
    <property type="project" value="TreeGrafter"/>
</dbReference>
<dbReference type="InterPro" id="IPR031100">
    <property type="entry name" value="LOG_fam"/>
</dbReference>
<dbReference type="InParanoid" id="A0A5J5F8C4"/>
<dbReference type="InterPro" id="IPR005269">
    <property type="entry name" value="LOG"/>
</dbReference>
<dbReference type="EMBL" id="VXIS01000017">
    <property type="protein sequence ID" value="KAA8913124.1"/>
    <property type="molecule type" value="Genomic_DNA"/>
</dbReference>
<dbReference type="Proteomes" id="UP000326924">
    <property type="component" value="Unassembled WGS sequence"/>
</dbReference>
<organism evidence="1 2">
    <name type="scientific">Sphaerosporella brunnea</name>
    <dbReference type="NCBI Taxonomy" id="1250544"/>
    <lineage>
        <taxon>Eukaryota</taxon>
        <taxon>Fungi</taxon>
        <taxon>Dikarya</taxon>
        <taxon>Ascomycota</taxon>
        <taxon>Pezizomycotina</taxon>
        <taxon>Pezizomycetes</taxon>
        <taxon>Pezizales</taxon>
        <taxon>Pyronemataceae</taxon>
        <taxon>Sphaerosporella</taxon>
    </lineage>
</organism>
<dbReference type="OrthoDB" id="414463at2759"/>
<dbReference type="Pfam" id="PF03641">
    <property type="entry name" value="Lysine_decarbox"/>
    <property type="match status" value="1"/>
</dbReference>
<evidence type="ECO:0000313" key="1">
    <source>
        <dbReference type="EMBL" id="KAA8913124.1"/>
    </source>
</evidence>
<dbReference type="SUPFAM" id="SSF102405">
    <property type="entry name" value="MCP/YpsA-like"/>
    <property type="match status" value="1"/>
</dbReference>
<dbReference type="PANTHER" id="PTHR31223">
    <property type="entry name" value="LOG FAMILY PROTEIN YJL055W"/>
    <property type="match status" value="1"/>
</dbReference>
<proteinExistence type="predicted"/>
<evidence type="ECO:0008006" key="3">
    <source>
        <dbReference type="Google" id="ProtNLM"/>
    </source>
</evidence>
<keyword evidence="2" id="KW-1185">Reference proteome</keyword>